<organism evidence="1">
    <name type="scientific">Arundo donax</name>
    <name type="common">Giant reed</name>
    <name type="synonym">Donax arundinaceus</name>
    <dbReference type="NCBI Taxonomy" id="35708"/>
    <lineage>
        <taxon>Eukaryota</taxon>
        <taxon>Viridiplantae</taxon>
        <taxon>Streptophyta</taxon>
        <taxon>Embryophyta</taxon>
        <taxon>Tracheophyta</taxon>
        <taxon>Spermatophyta</taxon>
        <taxon>Magnoliopsida</taxon>
        <taxon>Liliopsida</taxon>
        <taxon>Poales</taxon>
        <taxon>Poaceae</taxon>
        <taxon>PACMAD clade</taxon>
        <taxon>Arundinoideae</taxon>
        <taxon>Arundineae</taxon>
        <taxon>Arundo</taxon>
    </lineage>
</organism>
<reference evidence="1" key="2">
    <citation type="journal article" date="2015" name="Data Brief">
        <title>Shoot transcriptome of the giant reed, Arundo donax.</title>
        <authorList>
            <person name="Barrero R.A."/>
            <person name="Guerrero F.D."/>
            <person name="Moolhuijzen P."/>
            <person name="Goolsby J.A."/>
            <person name="Tidwell J."/>
            <person name="Bellgard S.E."/>
            <person name="Bellgard M.I."/>
        </authorList>
    </citation>
    <scope>NUCLEOTIDE SEQUENCE</scope>
    <source>
        <tissue evidence="1">Shoot tissue taken approximately 20 cm above the soil surface</tissue>
    </source>
</reference>
<dbReference type="AlphaFoldDB" id="A0A0A8Z6M5"/>
<dbReference type="EMBL" id="GBRH01263439">
    <property type="protein sequence ID" value="JAD34456.1"/>
    <property type="molecule type" value="Transcribed_RNA"/>
</dbReference>
<protein>
    <submittedName>
        <fullName evidence="1">Uncharacterized protein</fullName>
    </submittedName>
</protein>
<name>A0A0A8Z6M5_ARUDO</name>
<accession>A0A0A8Z6M5</accession>
<evidence type="ECO:0000313" key="1">
    <source>
        <dbReference type="EMBL" id="JAD34456.1"/>
    </source>
</evidence>
<reference evidence="1" key="1">
    <citation type="submission" date="2014-09" db="EMBL/GenBank/DDBJ databases">
        <authorList>
            <person name="Magalhaes I.L.F."/>
            <person name="Oliveira U."/>
            <person name="Santos F.R."/>
            <person name="Vidigal T.H.D.A."/>
            <person name="Brescovit A.D."/>
            <person name="Santos A.J."/>
        </authorList>
    </citation>
    <scope>NUCLEOTIDE SEQUENCE</scope>
    <source>
        <tissue evidence="1">Shoot tissue taken approximately 20 cm above the soil surface</tissue>
    </source>
</reference>
<proteinExistence type="predicted"/>
<sequence>MMMSMSSLQIANMMFLELLIEFPIQHFI</sequence>